<name>A0ABR7ESA3_9FIRM</name>
<dbReference type="InterPro" id="IPR022878">
    <property type="entry name" value="V-ATPase_asu"/>
</dbReference>
<keyword evidence="3 7" id="KW-0547">Nucleotide-binding</keyword>
<dbReference type="EC" id="7.1.2.2" evidence="7"/>
<dbReference type="PANTHER" id="PTHR43607">
    <property type="entry name" value="V-TYPE PROTON ATPASE CATALYTIC SUBUNIT A"/>
    <property type="match status" value="1"/>
</dbReference>
<dbReference type="InterPro" id="IPR027417">
    <property type="entry name" value="P-loop_NTPase"/>
</dbReference>
<evidence type="ECO:0000256" key="3">
    <source>
        <dbReference type="ARBA" id="ARBA00022741"/>
    </source>
</evidence>
<dbReference type="SUPFAM" id="SSF52540">
    <property type="entry name" value="P-loop containing nucleoside triphosphate hydrolases"/>
    <property type="match status" value="1"/>
</dbReference>
<evidence type="ECO:0000259" key="11">
    <source>
        <dbReference type="Pfam" id="PF22919"/>
    </source>
</evidence>
<dbReference type="Proteomes" id="UP000647235">
    <property type="component" value="Unassembled WGS sequence"/>
</dbReference>
<dbReference type="Pfam" id="PF22919">
    <property type="entry name" value="ATP-synt_VA_C"/>
    <property type="match status" value="1"/>
</dbReference>
<keyword evidence="5 7" id="KW-1278">Translocase</keyword>
<dbReference type="SUPFAM" id="SSF47917">
    <property type="entry name" value="C-terminal domain of alpha and beta subunits of F1 ATP synthase"/>
    <property type="match status" value="1"/>
</dbReference>
<keyword evidence="2 7" id="KW-0813">Transport</keyword>
<sequence length="590" mass="65472">MTSEKTGKIYGINGPVIYLKGKNGFKMSEMVYVGKERLVGEVISLDKDLTTIQVYEETSGLRPGEEVTASGAAVSVTLAPGILNNIFDGIERPLERIAESGGAFITRGVSVDELDKEKLWDTHMTVGIGDLVHGGMIIAEVPETRAIVHKCMVPPDVEGKVISVVPDGQYTIKDTLITLELADGTLKELSMTQRWPIRVPRPVSERYLASVPLVTGQRILDTMFPIAKGGTAAIPGGFGTGKTMTQHQIAKWSDADIIIYIGCGERGNEMTQVLEEFSELVDPKSGNPLMDRTALIANTSNMPVAAREASIYTGLTLAEYYRDMGYDVAIMADSTSRWAEALRELSGRLEEMPAEEGFPAYLASRLSAFYERAGMMQTLNGATGSVSIIGAVSPQGGDFSEPVTQNTKRFVRCFWGLDKSLAYARHFPAIHWLSSYSEYLNDLSGWYSDHVSPKFVDYRNRLMAILNQESSLMEIVKLIGGDVLPDDQKLILEIARVIRLGFLQQNAFHKDDTCVSLEKQFKMMDVILYLYKKSRRLVAMGMPMSVLKAEGIYEKVIAIKYDVPNDNLQLLDLYKRDIDEFYDRVVEKNA</sequence>
<proteinExistence type="inferred from homology"/>
<dbReference type="HAMAP" id="MF_00309">
    <property type="entry name" value="ATP_synth_A_arch"/>
    <property type="match status" value="1"/>
</dbReference>
<dbReference type="NCBIfam" id="NF003220">
    <property type="entry name" value="PRK04192.1"/>
    <property type="match status" value="1"/>
</dbReference>
<dbReference type="Pfam" id="PF16886">
    <property type="entry name" value="ATP-synt_ab_Xtn"/>
    <property type="match status" value="1"/>
</dbReference>
<evidence type="ECO:0000256" key="2">
    <source>
        <dbReference type="ARBA" id="ARBA00022448"/>
    </source>
</evidence>
<evidence type="ECO:0000256" key="5">
    <source>
        <dbReference type="ARBA" id="ARBA00022967"/>
    </source>
</evidence>
<dbReference type="CDD" id="cd01134">
    <property type="entry name" value="V_A-ATPase_A"/>
    <property type="match status" value="1"/>
</dbReference>
<gene>
    <name evidence="7" type="primary">atpA</name>
    <name evidence="12" type="ORF">H8S07_02900</name>
</gene>
<organism evidence="12 13">
    <name type="scientific">Dorea hominis</name>
    <dbReference type="NCBI Taxonomy" id="2763040"/>
    <lineage>
        <taxon>Bacteria</taxon>
        <taxon>Bacillati</taxon>
        <taxon>Bacillota</taxon>
        <taxon>Clostridia</taxon>
        <taxon>Lachnospirales</taxon>
        <taxon>Lachnospiraceae</taxon>
        <taxon>Dorea</taxon>
    </lineage>
</organism>
<feature type="binding site" evidence="7">
    <location>
        <begin position="236"/>
        <end position="243"/>
    </location>
    <ligand>
        <name>ATP</name>
        <dbReference type="ChEBI" id="CHEBI:30616"/>
    </ligand>
</feature>
<feature type="domain" description="ATPsynthase alpha/beta subunit barrel-sandwich" evidence="10">
    <location>
        <begin position="111"/>
        <end position="198"/>
    </location>
</feature>
<dbReference type="InterPro" id="IPR055190">
    <property type="entry name" value="ATP-synt_VA_C"/>
</dbReference>
<evidence type="ECO:0000256" key="6">
    <source>
        <dbReference type="ARBA" id="ARBA00023065"/>
    </source>
</evidence>
<dbReference type="Pfam" id="PF00006">
    <property type="entry name" value="ATP-synt_ab"/>
    <property type="match status" value="1"/>
</dbReference>
<accession>A0ABR7ESA3</accession>
<dbReference type="InterPro" id="IPR023366">
    <property type="entry name" value="ATP_synth_asu-like_sf"/>
</dbReference>
<reference evidence="12 13" key="1">
    <citation type="submission" date="2020-08" db="EMBL/GenBank/DDBJ databases">
        <title>Genome public.</title>
        <authorList>
            <person name="Liu C."/>
            <person name="Sun Q."/>
        </authorList>
    </citation>
    <scope>NUCLEOTIDE SEQUENCE [LARGE SCALE GENOMIC DNA]</scope>
    <source>
        <strain evidence="12 13">NSJ-36</strain>
    </source>
</reference>
<comment type="caution">
    <text evidence="12">The sequence shown here is derived from an EMBL/GenBank/DDBJ whole genome shotgun (WGS) entry which is preliminary data.</text>
</comment>
<dbReference type="InterPro" id="IPR004100">
    <property type="entry name" value="ATPase_F1/V1/A1_a/bsu_N"/>
</dbReference>
<keyword evidence="13" id="KW-1185">Reference proteome</keyword>
<evidence type="ECO:0000259" key="9">
    <source>
        <dbReference type="Pfam" id="PF02874"/>
    </source>
</evidence>
<dbReference type="Pfam" id="PF02874">
    <property type="entry name" value="ATP-synt_ab_N"/>
    <property type="match status" value="1"/>
</dbReference>
<keyword evidence="6 7" id="KW-0406">Ion transport</keyword>
<evidence type="ECO:0000313" key="12">
    <source>
        <dbReference type="EMBL" id="MBC5664238.1"/>
    </source>
</evidence>
<dbReference type="InterPro" id="IPR036121">
    <property type="entry name" value="ATPase_F1/V1/A1_a/bsu_N_sf"/>
</dbReference>
<feature type="domain" description="ATPase F1/V1/A1 complex alpha/beta subunit nucleotide-binding" evidence="8">
    <location>
        <begin position="216"/>
        <end position="437"/>
    </location>
</feature>
<dbReference type="Gene3D" id="1.10.1140.10">
    <property type="entry name" value="Bovine Mitochondrial F1-atpase, Atp Synthase Beta Chain, Chain D, domain 3"/>
    <property type="match status" value="1"/>
</dbReference>
<evidence type="ECO:0000259" key="10">
    <source>
        <dbReference type="Pfam" id="PF16886"/>
    </source>
</evidence>
<keyword evidence="7" id="KW-0375">Hydrogen ion transport</keyword>
<feature type="domain" description="ATP synthase A/B type C-terminal" evidence="11">
    <location>
        <begin position="445"/>
        <end position="537"/>
    </location>
</feature>
<keyword evidence="4 7" id="KW-0067">ATP-binding</keyword>
<protein>
    <recommendedName>
        <fullName evidence="7">V-type ATP synthase alpha chain</fullName>
        <ecNumber evidence="7">7.1.2.2</ecNumber>
    </recommendedName>
    <alternativeName>
        <fullName evidence="7">V-ATPase subunit A</fullName>
    </alternativeName>
</protein>
<evidence type="ECO:0000256" key="7">
    <source>
        <dbReference type="HAMAP-Rule" id="MF_00309"/>
    </source>
</evidence>
<dbReference type="CDD" id="cd18111">
    <property type="entry name" value="ATP-synt_V_A-type_alpha_C"/>
    <property type="match status" value="1"/>
</dbReference>
<dbReference type="SUPFAM" id="SSF50615">
    <property type="entry name" value="N-terminal domain of alpha and beta subunits of F1 ATP synthase"/>
    <property type="match status" value="1"/>
</dbReference>
<dbReference type="InterPro" id="IPR024034">
    <property type="entry name" value="ATPase_F1/V1_b/a_C"/>
</dbReference>
<evidence type="ECO:0000256" key="4">
    <source>
        <dbReference type="ARBA" id="ARBA00022840"/>
    </source>
</evidence>
<dbReference type="Gene3D" id="2.40.30.20">
    <property type="match status" value="1"/>
</dbReference>
<evidence type="ECO:0000313" key="13">
    <source>
        <dbReference type="Proteomes" id="UP000647235"/>
    </source>
</evidence>
<evidence type="ECO:0000259" key="8">
    <source>
        <dbReference type="Pfam" id="PF00006"/>
    </source>
</evidence>
<dbReference type="InterPro" id="IPR031686">
    <property type="entry name" value="ATP-synth_a_Xtn"/>
</dbReference>
<comment type="catalytic activity">
    <reaction evidence="7">
        <text>ATP + H2O + 4 H(+)(in) = ADP + phosphate + 5 H(+)(out)</text>
        <dbReference type="Rhea" id="RHEA:57720"/>
        <dbReference type="ChEBI" id="CHEBI:15377"/>
        <dbReference type="ChEBI" id="CHEBI:15378"/>
        <dbReference type="ChEBI" id="CHEBI:30616"/>
        <dbReference type="ChEBI" id="CHEBI:43474"/>
        <dbReference type="ChEBI" id="CHEBI:456216"/>
        <dbReference type="EC" id="7.1.2.2"/>
    </reaction>
</comment>
<keyword evidence="7" id="KW-0066">ATP synthesis</keyword>
<dbReference type="Gene3D" id="3.40.50.300">
    <property type="entry name" value="P-loop containing nucleotide triphosphate hydrolases"/>
    <property type="match status" value="1"/>
</dbReference>
<comment type="similarity">
    <text evidence="1 7">Belongs to the ATPase alpha/beta chains family.</text>
</comment>
<dbReference type="InterPro" id="IPR000194">
    <property type="entry name" value="ATPase_F1/V1/A1_a/bsu_nucl-bd"/>
</dbReference>
<dbReference type="PANTHER" id="PTHR43607:SF1">
    <property type="entry name" value="H(+)-TRANSPORTING TWO-SECTOR ATPASE"/>
    <property type="match status" value="1"/>
</dbReference>
<dbReference type="Gene3D" id="2.40.50.100">
    <property type="match status" value="1"/>
</dbReference>
<feature type="domain" description="ATPase F1/V1/A1 complex alpha/beta subunit N-terminal" evidence="9">
    <location>
        <begin position="9"/>
        <end position="71"/>
    </location>
</feature>
<comment type="function">
    <text evidence="7">Produces ATP from ADP in the presence of a proton gradient across the membrane. The V-type alpha chain is a catalytic subunit.</text>
</comment>
<dbReference type="EMBL" id="JACOOY010000003">
    <property type="protein sequence ID" value="MBC5664238.1"/>
    <property type="molecule type" value="Genomic_DNA"/>
</dbReference>
<evidence type="ECO:0000256" key="1">
    <source>
        <dbReference type="ARBA" id="ARBA00008936"/>
    </source>
</evidence>